<keyword evidence="1" id="KW-0472">Membrane</keyword>
<accession>A0A3G5A5U4</accession>
<organism evidence="2">
    <name type="scientific">Homavirus sp</name>
    <dbReference type="NCBI Taxonomy" id="2487769"/>
    <lineage>
        <taxon>Viruses</taxon>
        <taxon>Varidnaviria</taxon>
        <taxon>Bamfordvirae</taxon>
        <taxon>Nucleocytoviricota</taxon>
        <taxon>Megaviricetes</taxon>
        <taxon>Imitervirales</taxon>
        <taxon>Mimiviridae</taxon>
        <taxon>Klosneuvirinae</taxon>
    </lineage>
</organism>
<name>A0A3G5A5U4_9VIRU</name>
<keyword evidence="1" id="KW-0812">Transmembrane</keyword>
<keyword evidence="1" id="KW-1133">Transmembrane helix</keyword>
<evidence type="ECO:0000256" key="1">
    <source>
        <dbReference type="SAM" id="Phobius"/>
    </source>
</evidence>
<gene>
    <name evidence="2" type="ORF">Homavirus43_4</name>
</gene>
<dbReference type="EMBL" id="MK072374">
    <property type="protein sequence ID" value="AYV82392.1"/>
    <property type="molecule type" value="Genomic_DNA"/>
</dbReference>
<sequence length="179" mass="20560">MLSIVRQGSRQFLPLLKTSSYNVIRDYHIDFHNNDDHKKIIKDNIIGVHNLYTLKHYDNNIDLLLCDLKNKVVALESANQIKIEQYDNLRKTDFRRLIPYVSGGVLGLAAASFLFGYTAFTALNVVCSSSLLFLLFSEMGVYGSVYKTVIIKENYNINTMDPDYKNFKRVVLNENNLNP</sequence>
<reference evidence="2" key="1">
    <citation type="submission" date="2018-10" db="EMBL/GenBank/DDBJ databases">
        <title>Hidden diversity of soil giant viruses.</title>
        <authorList>
            <person name="Schulz F."/>
            <person name="Alteio L."/>
            <person name="Goudeau D."/>
            <person name="Ryan E.M."/>
            <person name="Malmstrom R.R."/>
            <person name="Blanchard J."/>
            <person name="Woyke T."/>
        </authorList>
    </citation>
    <scope>NUCLEOTIDE SEQUENCE</scope>
    <source>
        <strain evidence="2">HOV1</strain>
    </source>
</reference>
<protein>
    <submittedName>
        <fullName evidence="2">Uncharacterized protein</fullName>
    </submittedName>
</protein>
<proteinExistence type="predicted"/>
<feature type="transmembrane region" description="Helical" evidence="1">
    <location>
        <begin position="97"/>
        <end position="117"/>
    </location>
</feature>
<feature type="transmembrane region" description="Helical" evidence="1">
    <location>
        <begin position="123"/>
        <end position="145"/>
    </location>
</feature>
<evidence type="ECO:0000313" key="2">
    <source>
        <dbReference type="EMBL" id="AYV82392.1"/>
    </source>
</evidence>